<dbReference type="OrthoDB" id="202415at2759"/>
<dbReference type="GO" id="GO:0016740">
    <property type="term" value="F:transferase activity"/>
    <property type="evidence" value="ECO:0007669"/>
    <property type="project" value="UniProtKB-KW"/>
</dbReference>
<accession>A0A9P8N215</accession>
<dbReference type="RefSeq" id="XP_044722922.1">
    <property type="nucleotide sequence ID" value="XM_044861896.1"/>
</dbReference>
<dbReference type="EMBL" id="JAIZPD010000003">
    <property type="protein sequence ID" value="KAH0965409.1"/>
    <property type="molecule type" value="Genomic_DNA"/>
</dbReference>
<dbReference type="Pfam" id="PF05686">
    <property type="entry name" value="Glyco_transf_90"/>
    <property type="match status" value="1"/>
</dbReference>
<comment type="caution">
    <text evidence="2">The sequence shown here is derived from an EMBL/GenBank/DDBJ whole genome shotgun (WGS) entry which is preliminary data.</text>
</comment>
<reference evidence="2" key="1">
    <citation type="submission" date="2021-09" db="EMBL/GenBank/DDBJ databases">
        <title>A high-quality genome of the endoparasitic fungus Hirsutella rhossiliensis with a comparison of Hirsutella genomes reveals transposable elements contributing to genome size variation.</title>
        <authorList>
            <person name="Lin R."/>
            <person name="Jiao Y."/>
            <person name="Sun X."/>
            <person name="Ling J."/>
            <person name="Xie B."/>
            <person name="Cheng X."/>
        </authorList>
    </citation>
    <scope>NUCLEOTIDE SEQUENCE</scope>
    <source>
        <strain evidence="2">HR02</strain>
    </source>
</reference>
<dbReference type="SMART" id="SM00672">
    <property type="entry name" value="CAP10"/>
    <property type="match status" value="1"/>
</dbReference>
<dbReference type="PROSITE" id="PS00226">
    <property type="entry name" value="IF_ROD_1"/>
    <property type="match status" value="1"/>
</dbReference>
<dbReference type="PANTHER" id="PTHR12203">
    <property type="entry name" value="KDEL LYS-ASP-GLU-LEU CONTAINING - RELATED"/>
    <property type="match status" value="1"/>
</dbReference>
<keyword evidence="3" id="KW-1185">Reference proteome</keyword>
<evidence type="ECO:0000259" key="1">
    <source>
        <dbReference type="SMART" id="SM00672"/>
    </source>
</evidence>
<gene>
    <name evidence="2" type="ORF">HRG_03425</name>
</gene>
<dbReference type="InterPro" id="IPR051091">
    <property type="entry name" value="O-Glucosyltr/Glycosyltrsf_90"/>
</dbReference>
<sequence length="225" mass="25869">MPFLGKETALYWRGSSTGGQATRLNWRHGHRERFVSFTQSLQNAAQVLGASSFLGLKTDKLNKEQIKLFQEVFDVHMGAYIQCVDEACSEMERVLGPADREPEDTTSNYRYLFDIDGNSMSTRFYRLLSRQAVVLKQTWFQEWHDDRLIPWAHYIPVTMTMEELPALIDFLVNDPEGEALSAEIALAGSARSREVLREIDMSIYIYRLLLEMAELYDPKNATDSV</sequence>
<dbReference type="GeneID" id="68352554"/>
<feature type="domain" description="Glycosyl transferase CAP10" evidence="1">
    <location>
        <begin position="20"/>
        <end position="219"/>
    </location>
</feature>
<dbReference type="InterPro" id="IPR018039">
    <property type="entry name" value="IF_conserved"/>
</dbReference>
<keyword evidence="2" id="KW-0808">Transferase</keyword>
<evidence type="ECO:0000313" key="2">
    <source>
        <dbReference type="EMBL" id="KAH0965409.1"/>
    </source>
</evidence>
<proteinExistence type="predicted"/>
<protein>
    <submittedName>
        <fullName evidence="2">Glycosyl transferase family 90 domain-containing protein</fullName>
    </submittedName>
</protein>
<evidence type="ECO:0000313" key="3">
    <source>
        <dbReference type="Proteomes" id="UP000824596"/>
    </source>
</evidence>
<organism evidence="2 3">
    <name type="scientific">Hirsutella rhossiliensis</name>
    <dbReference type="NCBI Taxonomy" id="111463"/>
    <lineage>
        <taxon>Eukaryota</taxon>
        <taxon>Fungi</taxon>
        <taxon>Dikarya</taxon>
        <taxon>Ascomycota</taxon>
        <taxon>Pezizomycotina</taxon>
        <taxon>Sordariomycetes</taxon>
        <taxon>Hypocreomycetidae</taxon>
        <taxon>Hypocreales</taxon>
        <taxon>Ophiocordycipitaceae</taxon>
        <taxon>Hirsutella</taxon>
    </lineage>
</organism>
<dbReference type="InterPro" id="IPR006598">
    <property type="entry name" value="CAP10"/>
</dbReference>
<dbReference type="Proteomes" id="UP000824596">
    <property type="component" value="Unassembled WGS sequence"/>
</dbReference>
<name>A0A9P8N215_9HYPO</name>
<dbReference type="AlphaFoldDB" id="A0A9P8N215"/>
<dbReference type="PANTHER" id="PTHR12203:SF118">
    <property type="entry name" value="BETA-1,2-XYLOSYLTRANSFERASE 1"/>
    <property type="match status" value="1"/>
</dbReference>